<organism evidence="3 4">
    <name type="scientific">Croceicoccus mobilis</name>
    <dbReference type="NCBI Taxonomy" id="1703339"/>
    <lineage>
        <taxon>Bacteria</taxon>
        <taxon>Pseudomonadati</taxon>
        <taxon>Pseudomonadota</taxon>
        <taxon>Alphaproteobacteria</taxon>
        <taxon>Sphingomonadales</taxon>
        <taxon>Erythrobacteraceae</taxon>
        <taxon>Croceicoccus</taxon>
    </lineage>
</organism>
<keyword evidence="2" id="KW-0732">Signal</keyword>
<dbReference type="Proteomes" id="UP000612349">
    <property type="component" value="Unassembled WGS sequence"/>
</dbReference>
<evidence type="ECO:0000256" key="1">
    <source>
        <dbReference type="PROSITE-ProRule" id="PRU00339"/>
    </source>
</evidence>
<sequence>MTMNARRANGRLKRAIALTALAAASMGLSGCQSIFGTSHAEAEATNVDMGDYFEGRLAVGRYYLEKGLVTKAVIAFRQASYDPEYAGEAYNGMAIAYDRLGRTDLAHRYFTMAVAAAPRDDRFTRNLARLEGSMPIMPDQPATQQVEMAELEMPVPAARQREHRGAITIGALPGPAAVSVGKVPNSSVKVASREAADAAAPVRTASRPAIVKVGSAQAPAVRVEKRETLSASRSVVQRARRSAQARRGYPIRFSFNDQ</sequence>
<keyword evidence="1" id="KW-0802">TPR repeat</keyword>
<evidence type="ECO:0000313" key="3">
    <source>
        <dbReference type="EMBL" id="GGD57323.1"/>
    </source>
</evidence>
<evidence type="ECO:0000313" key="4">
    <source>
        <dbReference type="Proteomes" id="UP000612349"/>
    </source>
</evidence>
<proteinExistence type="predicted"/>
<dbReference type="Gene3D" id="1.25.40.10">
    <property type="entry name" value="Tetratricopeptide repeat domain"/>
    <property type="match status" value="1"/>
</dbReference>
<feature type="repeat" description="TPR" evidence="1">
    <location>
        <begin position="87"/>
        <end position="120"/>
    </location>
</feature>
<feature type="signal peptide" evidence="2">
    <location>
        <begin position="1"/>
        <end position="22"/>
    </location>
</feature>
<dbReference type="InterPro" id="IPR011990">
    <property type="entry name" value="TPR-like_helical_dom_sf"/>
</dbReference>
<reference evidence="3" key="1">
    <citation type="journal article" date="2014" name="Int. J. Syst. Evol. Microbiol.">
        <title>Complete genome sequence of Corynebacterium casei LMG S-19264T (=DSM 44701T), isolated from a smear-ripened cheese.</title>
        <authorList>
            <consortium name="US DOE Joint Genome Institute (JGI-PGF)"/>
            <person name="Walter F."/>
            <person name="Albersmeier A."/>
            <person name="Kalinowski J."/>
            <person name="Ruckert C."/>
        </authorList>
    </citation>
    <scope>NUCLEOTIDE SEQUENCE</scope>
    <source>
        <strain evidence="3">CGMCC 1.15360</strain>
    </source>
</reference>
<dbReference type="RefSeq" id="WP_066772689.1">
    <property type="nucleotide sequence ID" value="NZ_BMIP01000001.1"/>
</dbReference>
<evidence type="ECO:0008006" key="5">
    <source>
        <dbReference type="Google" id="ProtNLM"/>
    </source>
</evidence>
<feature type="chain" id="PRO_5038116893" description="Tetratricopeptide repeat protein" evidence="2">
    <location>
        <begin position="23"/>
        <end position="258"/>
    </location>
</feature>
<dbReference type="PROSITE" id="PS51257">
    <property type="entry name" value="PROKAR_LIPOPROTEIN"/>
    <property type="match status" value="1"/>
</dbReference>
<protein>
    <recommendedName>
        <fullName evidence="5">Tetratricopeptide repeat protein</fullName>
    </recommendedName>
</protein>
<dbReference type="OrthoDB" id="7190835at2"/>
<dbReference type="SUPFAM" id="SSF48452">
    <property type="entry name" value="TPR-like"/>
    <property type="match status" value="1"/>
</dbReference>
<keyword evidence="4" id="KW-1185">Reference proteome</keyword>
<comment type="caution">
    <text evidence="3">The sequence shown here is derived from an EMBL/GenBank/DDBJ whole genome shotgun (WGS) entry which is preliminary data.</text>
</comment>
<gene>
    <name evidence="3" type="ORF">GCM10010990_03190</name>
</gene>
<dbReference type="EMBL" id="BMIP01000001">
    <property type="protein sequence ID" value="GGD57323.1"/>
    <property type="molecule type" value="Genomic_DNA"/>
</dbReference>
<name>A0A916YRN5_9SPHN</name>
<dbReference type="InterPro" id="IPR019734">
    <property type="entry name" value="TPR_rpt"/>
</dbReference>
<evidence type="ECO:0000256" key="2">
    <source>
        <dbReference type="SAM" id="SignalP"/>
    </source>
</evidence>
<dbReference type="PROSITE" id="PS50005">
    <property type="entry name" value="TPR"/>
    <property type="match status" value="1"/>
</dbReference>
<accession>A0A916YRN5</accession>
<reference evidence="3" key="2">
    <citation type="submission" date="2020-09" db="EMBL/GenBank/DDBJ databases">
        <authorList>
            <person name="Sun Q."/>
            <person name="Zhou Y."/>
        </authorList>
    </citation>
    <scope>NUCLEOTIDE SEQUENCE</scope>
    <source>
        <strain evidence="3">CGMCC 1.15360</strain>
    </source>
</reference>
<dbReference type="AlphaFoldDB" id="A0A916YRN5"/>